<dbReference type="Proteomes" id="UP001159363">
    <property type="component" value="Chromosome 10"/>
</dbReference>
<keyword evidence="1" id="KW-0732">Signal</keyword>
<sequence>MAFLLNLKKLCPWLLAIHCLKLNVKYNVLAIYLTNVIKIQGEVNELFSKNPSRIHRFQELAMDLLHILNHLSKLTLADQYDDINILHALTILKQLYSSLASMIDGHFGDALSELLKCKVEMQGDGGHNDIHT</sequence>
<reference evidence="2 3" key="1">
    <citation type="submission" date="2023-02" db="EMBL/GenBank/DDBJ databases">
        <title>LHISI_Scaffold_Assembly.</title>
        <authorList>
            <person name="Stuart O.P."/>
            <person name="Cleave R."/>
            <person name="Magrath M.J.L."/>
            <person name="Mikheyev A.S."/>
        </authorList>
    </citation>
    <scope>NUCLEOTIDE SEQUENCE [LARGE SCALE GENOMIC DNA]</scope>
    <source>
        <strain evidence="2">Daus_M_001</strain>
        <tissue evidence="2">Leg muscle</tissue>
    </source>
</reference>
<protein>
    <submittedName>
        <fullName evidence="2">Uncharacterized protein</fullName>
    </submittedName>
</protein>
<accession>A0ABQ9GJP0</accession>
<gene>
    <name evidence="2" type="ORF">PR048_025838</name>
</gene>
<organism evidence="2 3">
    <name type="scientific">Dryococelus australis</name>
    <dbReference type="NCBI Taxonomy" id="614101"/>
    <lineage>
        <taxon>Eukaryota</taxon>
        <taxon>Metazoa</taxon>
        <taxon>Ecdysozoa</taxon>
        <taxon>Arthropoda</taxon>
        <taxon>Hexapoda</taxon>
        <taxon>Insecta</taxon>
        <taxon>Pterygota</taxon>
        <taxon>Neoptera</taxon>
        <taxon>Polyneoptera</taxon>
        <taxon>Phasmatodea</taxon>
        <taxon>Verophasmatodea</taxon>
        <taxon>Anareolatae</taxon>
        <taxon>Phasmatidae</taxon>
        <taxon>Eurycanthinae</taxon>
        <taxon>Dryococelus</taxon>
    </lineage>
</organism>
<keyword evidence="3" id="KW-1185">Reference proteome</keyword>
<evidence type="ECO:0000256" key="1">
    <source>
        <dbReference type="SAM" id="SignalP"/>
    </source>
</evidence>
<name>A0ABQ9GJP0_9NEOP</name>
<feature type="signal peptide" evidence="1">
    <location>
        <begin position="1"/>
        <end position="16"/>
    </location>
</feature>
<proteinExistence type="predicted"/>
<feature type="chain" id="PRO_5045319059" evidence="1">
    <location>
        <begin position="17"/>
        <end position="132"/>
    </location>
</feature>
<evidence type="ECO:0000313" key="2">
    <source>
        <dbReference type="EMBL" id="KAJ8872236.1"/>
    </source>
</evidence>
<evidence type="ECO:0000313" key="3">
    <source>
        <dbReference type="Proteomes" id="UP001159363"/>
    </source>
</evidence>
<comment type="caution">
    <text evidence="2">The sequence shown here is derived from an EMBL/GenBank/DDBJ whole genome shotgun (WGS) entry which is preliminary data.</text>
</comment>
<dbReference type="EMBL" id="JARBHB010000011">
    <property type="protein sequence ID" value="KAJ8872236.1"/>
    <property type="molecule type" value="Genomic_DNA"/>
</dbReference>